<name>A0A0B7IVT8_9FLAO</name>
<evidence type="ECO:0000313" key="4">
    <source>
        <dbReference type="Proteomes" id="UP000045051"/>
    </source>
</evidence>
<dbReference type="EMBL" id="CDOI01000046">
    <property type="protein sequence ID" value="CEN43889.1"/>
    <property type="molecule type" value="Genomic_DNA"/>
</dbReference>
<reference evidence="3 4" key="1">
    <citation type="submission" date="2015-01" db="EMBL/GenBank/DDBJ databases">
        <authorList>
            <person name="MANFREDI Pablo"/>
        </authorList>
    </citation>
    <scope>NUCLEOTIDE SEQUENCE [LARGE SCALE GENOMIC DNA]</scope>
    <source>
        <strain evidence="1 4">CcD38</strain>
        <strain evidence="2 3">CcD93</strain>
    </source>
</reference>
<dbReference type="Proteomes" id="UP000038200">
    <property type="component" value="Unassembled WGS sequence"/>
</dbReference>
<proteinExistence type="predicted"/>
<evidence type="ECO:0000313" key="2">
    <source>
        <dbReference type="EMBL" id="CEN54068.1"/>
    </source>
</evidence>
<dbReference type="AlphaFoldDB" id="A0A0B7IVT8"/>
<dbReference type="Proteomes" id="UP000045051">
    <property type="component" value="Unassembled WGS sequence"/>
</dbReference>
<keyword evidence="4" id="KW-1185">Reference proteome</keyword>
<protein>
    <submittedName>
        <fullName evidence="2">Uncharacterized protein</fullName>
    </submittedName>
</protein>
<gene>
    <name evidence="1" type="ORF">CCAND38_140018</name>
    <name evidence="2" type="ORF">CCAND93_70004</name>
</gene>
<evidence type="ECO:0000313" key="1">
    <source>
        <dbReference type="EMBL" id="CEN43889.1"/>
    </source>
</evidence>
<sequence length="41" mass="4756">MYSGIIPYVIAETSAKMYPLSFNDINIYMKIKRRNCPKSTP</sequence>
<evidence type="ECO:0000313" key="3">
    <source>
        <dbReference type="Proteomes" id="UP000038200"/>
    </source>
</evidence>
<organism evidence="2 3">
    <name type="scientific">Capnocytophaga canis</name>
    <dbReference type="NCBI Taxonomy" id="1848903"/>
    <lineage>
        <taxon>Bacteria</taxon>
        <taxon>Pseudomonadati</taxon>
        <taxon>Bacteroidota</taxon>
        <taxon>Flavobacteriia</taxon>
        <taxon>Flavobacteriales</taxon>
        <taxon>Flavobacteriaceae</taxon>
        <taxon>Capnocytophaga</taxon>
    </lineage>
</organism>
<dbReference type="EMBL" id="CDOL01000261">
    <property type="protein sequence ID" value="CEN54068.1"/>
    <property type="molecule type" value="Genomic_DNA"/>
</dbReference>
<accession>A0A0B7IVT8</accession>